<dbReference type="GO" id="GO:0008810">
    <property type="term" value="F:cellulase activity"/>
    <property type="evidence" value="ECO:0007669"/>
    <property type="project" value="InterPro"/>
</dbReference>
<evidence type="ECO:0000313" key="8">
    <source>
        <dbReference type="EMBL" id="OEE76076.1"/>
    </source>
</evidence>
<keyword evidence="4" id="KW-0326">Glycosidase</keyword>
<feature type="domain" description="Glycoside hydrolase family 9" evidence="6">
    <location>
        <begin position="99"/>
        <end position="500"/>
    </location>
</feature>
<evidence type="ECO:0000259" key="7">
    <source>
        <dbReference type="Pfam" id="PF02927"/>
    </source>
</evidence>
<name>A0A1E5CZ27_9VIBR</name>
<sequence length="576" mass="65713">MLLLTNHIGYEANGPKQAILLTKKERLSNDIALLVCADNHTTVASYHLIQHGQVAEWHQGQFYHLDFSIHTRPGRYYLKFDHIRSEVFEIGTSVLMQRTFSDLLHYFKSQRCGGTFDQQDHNAPLYNSNETVDVHGGWYDASGDVSKYLSHLSYANYLNPQQIPMVVWNMLKGNTLLSKHSEFAAFSRTRLKEEALFGADFLVRMQHSDGFFFTTVFDKWSKDISQREICSYTTQAGHKNSAYQAGFRQGGGVSIAALAAASSLDIHGEYTQQTYQETAEKGYWHLKEFNTRYIDDGVENIIDEYCALLASVELFRATNDSKYLVESRDWAQRLTQRQQSDENTQHFWSANNDGSRPYFHAAEAGLPVIALCEYLTIETQVMFSQPIKKVIQNACHFEINITNKVTNPFGYPRQYVKSVNSAKRDAFFVAHDNESGYWWQGENARLGSLASMAYLAQEHLDCHDLKTQLTQFAQNALNWIVGLNPYDMSMLDGHGKNNPDYLPQLGFFNAKGGICNGITAGFDNEEDIAFNPLGQKDDMLQNWRWGEQWIPHGAWYLLAIMTQFNHTSSSQSEELS</sequence>
<evidence type="ECO:0000256" key="3">
    <source>
        <dbReference type="ARBA" id="ARBA00023277"/>
    </source>
</evidence>
<dbReference type="RefSeq" id="WP_017054133.1">
    <property type="nucleotide sequence ID" value="NZ_AJYW02000129.1"/>
</dbReference>
<dbReference type="Pfam" id="PF00759">
    <property type="entry name" value="Glyco_hydro_9"/>
    <property type="match status" value="1"/>
</dbReference>
<dbReference type="InterPro" id="IPR012341">
    <property type="entry name" value="6hp_glycosidase-like_sf"/>
</dbReference>
<organism evidence="8 9">
    <name type="scientific">Vibrio genomosp. F6 str. FF-238</name>
    <dbReference type="NCBI Taxonomy" id="1191298"/>
    <lineage>
        <taxon>Bacteria</taxon>
        <taxon>Pseudomonadati</taxon>
        <taxon>Pseudomonadota</taxon>
        <taxon>Gammaproteobacteria</taxon>
        <taxon>Vibrionales</taxon>
        <taxon>Vibrionaceae</taxon>
        <taxon>Vibrio</taxon>
    </lineage>
</organism>
<keyword evidence="2" id="KW-0378">Hydrolase</keyword>
<reference evidence="8 9" key="1">
    <citation type="journal article" date="2012" name="Science">
        <title>Ecological populations of bacteria act as socially cohesive units of antibiotic production and resistance.</title>
        <authorList>
            <person name="Cordero O.X."/>
            <person name="Wildschutte H."/>
            <person name="Kirkup B."/>
            <person name="Proehl S."/>
            <person name="Ngo L."/>
            <person name="Hussain F."/>
            <person name="Le Roux F."/>
            <person name="Mincer T."/>
            <person name="Polz M.F."/>
        </authorList>
    </citation>
    <scope>NUCLEOTIDE SEQUENCE [LARGE SCALE GENOMIC DNA]</scope>
    <source>
        <strain evidence="8 9">FF-238</strain>
    </source>
</reference>
<dbReference type="SUPFAM" id="SSF48208">
    <property type="entry name" value="Six-hairpin glycosidases"/>
    <property type="match status" value="1"/>
</dbReference>
<keyword evidence="3" id="KW-0119">Carbohydrate metabolism</keyword>
<dbReference type="PANTHER" id="PTHR22298">
    <property type="entry name" value="ENDO-1,4-BETA-GLUCANASE"/>
    <property type="match status" value="1"/>
</dbReference>
<dbReference type="GO" id="GO:0000272">
    <property type="term" value="P:polysaccharide catabolic process"/>
    <property type="evidence" value="ECO:0007669"/>
    <property type="project" value="UniProtKB-KW"/>
</dbReference>
<dbReference type="Pfam" id="PF02927">
    <property type="entry name" value="CelD_N"/>
    <property type="match status" value="1"/>
</dbReference>
<dbReference type="InterPro" id="IPR008928">
    <property type="entry name" value="6-hairpin_glycosidase_sf"/>
</dbReference>
<dbReference type="Gene3D" id="2.60.40.10">
    <property type="entry name" value="Immunoglobulins"/>
    <property type="match status" value="1"/>
</dbReference>
<dbReference type="CDD" id="cd02850">
    <property type="entry name" value="E_set_Cellulase_N"/>
    <property type="match status" value="1"/>
</dbReference>
<dbReference type="InterPro" id="IPR001701">
    <property type="entry name" value="Glyco_hydro_9"/>
</dbReference>
<dbReference type="EMBL" id="AJYW02000129">
    <property type="protein sequence ID" value="OEE76076.1"/>
    <property type="molecule type" value="Genomic_DNA"/>
</dbReference>
<gene>
    <name evidence="8" type="ORF">A130_16515</name>
</gene>
<dbReference type="InterPro" id="IPR013783">
    <property type="entry name" value="Ig-like_fold"/>
</dbReference>
<keyword evidence="9" id="KW-1185">Reference proteome</keyword>
<comment type="caution">
    <text evidence="8">The sequence shown here is derived from an EMBL/GenBank/DDBJ whole genome shotgun (WGS) entry which is preliminary data.</text>
</comment>
<feature type="domain" description="Cellulase Ig-like" evidence="7">
    <location>
        <begin position="6"/>
        <end position="84"/>
    </location>
</feature>
<evidence type="ECO:0000256" key="5">
    <source>
        <dbReference type="ARBA" id="ARBA00023326"/>
    </source>
</evidence>
<dbReference type="AlphaFoldDB" id="A0A1E5CZ27"/>
<evidence type="ECO:0000256" key="1">
    <source>
        <dbReference type="ARBA" id="ARBA00007072"/>
    </source>
</evidence>
<comment type="similarity">
    <text evidence="1">Belongs to the glycosyl hydrolase 9 (cellulase E) family.</text>
</comment>
<dbReference type="InterPro" id="IPR014756">
    <property type="entry name" value="Ig_E-set"/>
</dbReference>
<evidence type="ECO:0000256" key="2">
    <source>
        <dbReference type="ARBA" id="ARBA00022801"/>
    </source>
</evidence>
<keyword evidence="5" id="KW-0624">Polysaccharide degradation</keyword>
<dbReference type="SUPFAM" id="SSF81296">
    <property type="entry name" value="E set domains"/>
    <property type="match status" value="1"/>
</dbReference>
<dbReference type="Proteomes" id="UP000094165">
    <property type="component" value="Unassembled WGS sequence"/>
</dbReference>
<protein>
    <submittedName>
        <fullName evidence="8">Chitobiase</fullName>
    </submittedName>
</protein>
<dbReference type="InterPro" id="IPR004197">
    <property type="entry name" value="Cellulase_Ig-like"/>
</dbReference>
<evidence type="ECO:0000256" key="4">
    <source>
        <dbReference type="ARBA" id="ARBA00023295"/>
    </source>
</evidence>
<evidence type="ECO:0000313" key="9">
    <source>
        <dbReference type="Proteomes" id="UP000094165"/>
    </source>
</evidence>
<proteinExistence type="inferred from homology"/>
<accession>A0A1E5CZ27</accession>
<dbReference type="Gene3D" id="1.50.10.10">
    <property type="match status" value="1"/>
</dbReference>
<evidence type="ECO:0000259" key="6">
    <source>
        <dbReference type="Pfam" id="PF00759"/>
    </source>
</evidence>